<dbReference type="PANTHER" id="PTHR30137:SF6">
    <property type="entry name" value="LUCIFERASE-LIKE MONOOXYGENASE"/>
    <property type="match status" value="1"/>
</dbReference>
<protein>
    <submittedName>
        <fullName evidence="2">LLM class flavin-dependent oxidoreductase</fullName>
    </submittedName>
</protein>
<comment type="caution">
    <text evidence="2">The sequence shown here is derived from an EMBL/GenBank/DDBJ whole genome shotgun (WGS) entry which is preliminary data.</text>
</comment>
<dbReference type="EMBL" id="JAHKPV010000001">
    <property type="protein sequence ID" value="MBU2872610.1"/>
    <property type="molecule type" value="Genomic_DNA"/>
</dbReference>
<gene>
    <name evidence="2" type="ORF">KO508_01205</name>
</gene>
<dbReference type="InterPro" id="IPR011251">
    <property type="entry name" value="Luciferase-like_dom"/>
</dbReference>
<dbReference type="PANTHER" id="PTHR30137">
    <property type="entry name" value="LUCIFERASE-LIKE MONOOXYGENASE"/>
    <property type="match status" value="1"/>
</dbReference>
<proteinExistence type="predicted"/>
<evidence type="ECO:0000259" key="1">
    <source>
        <dbReference type="Pfam" id="PF00296"/>
    </source>
</evidence>
<keyword evidence="3" id="KW-1185">Reference proteome</keyword>
<dbReference type="InterPro" id="IPR050766">
    <property type="entry name" value="Bact_Lucif_Oxidored"/>
</dbReference>
<dbReference type="InterPro" id="IPR019949">
    <property type="entry name" value="CmoO-like"/>
</dbReference>
<organism evidence="2 3">
    <name type="scientific">Marinobacter salexigens</name>
    <dbReference type="NCBI Taxonomy" id="1925763"/>
    <lineage>
        <taxon>Bacteria</taxon>
        <taxon>Pseudomonadati</taxon>
        <taxon>Pseudomonadota</taxon>
        <taxon>Gammaproteobacteria</taxon>
        <taxon>Pseudomonadales</taxon>
        <taxon>Marinobacteraceae</taxon>
        <taxon>Marinobacter</taxon>
    </lineage>
</organism>
<evidence type="ECO:0000313" key="2">
    <source>
        <dbReference type="EMBL" id="MBU2872610.1"/>
    </source>
</evidence>
<sequence length="330" mass="35804">MSNQPDYSLLELASVREGDSVGKTLANSVAYAQHAEKLGFKRFWLAEHHNMEGISSSATSVLISHIAGQTQTIRVGSGGVMLPNHPPLVIAEQFGTLESLYPGRIDLGLGRAPGTDPITARALRRDGLSAEQFPEDVAQLQSLLGPLKPGQAVKAIPGAGTNVPIWLLGSSLYSAQLAAMRGLPYAFAGHFAPRLYREALAVYRDNFQPSEQLQHPYTVLAVPAVPADTVEEAKYLATTSYQRILALFRGQPLWMKAPVESMDGLWNAGERAGVKDFLALQLLGDAAAIRSQLDALLANATVDEVMFTVDIHDPEKRRRALDILDETRRG</sequence>
<accession>A0ABS6A3C9</accession>
<dbReference type="NCBIfam" id="TIGR03558">
    <property type="entry name" value="oxido_grp_1"/>
    <property type="match status" value="1"/>
</dbReference>
<reference evidence="2 3" key="1">
    <citation type="submission" date="2021-05" db="EMBL/GenBank/DDBJ databases">
        <title>Draft genomes of bacteria isolated from model marine particles.</title>
        <authorList>
            <person name="Datta M.S."/>
            <person name="Schwartzman J.A."/>
            <person name="Enke T.N."/>
            <person name="Saavedra J."/>
            <person name="Cermak N."/>
            <person name="Cordero O.X."/>
        </authorList>
    </citation>
    <scope>NUCLEOTIDE SEQUENCE [LARGE SCALE GENOMIC DNA]</scope>
    <source>
        <strain evidence="2 3">D2M19</strain>
    </source>
</reference>
<evidence type="ECO:0000313" key="3">
    <source>
        <dbReference type="Proteomes" id="UP000753376"/>
    </source>
</evidence>
<dbReference type="Pfam" id="PF00296">
    <property type="entry name" value="Bac_luciferase"/>
    <property type="match status" value="1"/>
</dbReference>
<feature type="domain" description="Luciferase-like" evidence="1">
    <location>
        <begin position="18"/>
        <end position="303"/>
    </location>
</feature>
<dbReference type="Proteomes" id="UP000753376">
    <property type="component" value="Unassembled WGS sequence"/>
</dbReference>
<name>A0ABS6A3C9_9GAMM</name>
<dbReference type="RefSeq" id="WP_216006531.1">
    <property type="nucleotide sequence ID" value="NZ_JAHKPV010000001.1"/>
</dbReference>